<dbReference type="InterPro" id="IPR035437">
    <property type="entry name" value="SNase_OB-fold_sf"/>
</dbReference>
<evidence type="ECO:0000256" key="12">
    <source>
        <dbReference type="ARBA" id="ARBA00023136"/>
    </source>
</evidence>
<evidence type="ECO:0000313" key="19">
    <source>
        <dbReference type="Proteomes" id="UP001356427"/>
    </source>
</evidence>
<dbReference type="InterPro" id="IPR026612">
    <property type="entry name" value="STRA6-like"/>
</dbReference>
<feature type="region of interest" description="Disordered" evidence="14">
    <location>
        <begin position="786"/>
        <end position="812"/>
    </location>
</feature>
<dbReference type="GO" id="GO:0030154">
    <property type="term" value="P:cell differentiation"/>
    <property type="evidence" value="ECO:0007669"/>
    <property type="project" value="UniProtKB-KW"/>
</dbReference>
<evidence type="ECO:0000256" key="9">
    <source>
        <dbReference type="ARBA" id="ARBA00022871"/>
    </source>
</evidence>
<feature type="transmembrane region" description="Helical" evidence="15">
    <location>
        <begin position="183"/>
        <end position="202"/>
    </location>
</feature>
<evidence type="ECO:0008006" key="20">
    <source>
        <dbReference type="Google" id="ProtNLM"/>
    </source>
</evidence>
<dbReference type="Pfam" id="PF14752">
    <property type="entry name" value="RBP_receptor"/>
    <property type="match status" value="1"/>
</dbReference>
<protein>
    <recommendedName>
        <fullName evidence="20">Tudor domain-containing protein 7B</fullName>
    </recommendedName>
</protein>
<keyword evidence="4" id="KW-1003">Cell membrane</keyword>
<dbReference type="GO" id="GO:0034632">
    <property type="term" value="F:retinol transmembrane transporter activity"/>
    <property type="evidence" value="ECO:0007669"/>
    <property type="project" value="InterPro"/>
</dbReference>
<dbReference type="Proteomes" id="UP001356427">
    <property type="component" value="Unassembled WGS sequence"/>
</dbReference>
<dbReference type="PANTHER" id="PTHR21444:SF17">
    <property type="entry name" value="STIMULATED BY RETINOIC ACID GENE 6 PROTEIN-LIKE"/>
    <property type="match status" value="1"/>
</dbReference>
<evidence type="ECO:0000259" key="17">
    <source>
        <dbReference type="PROSITE" id="PS51644"/>
    </source>
</evidence>
<feature type="region of interest" description="Disordered" evidence="14">
    <location>
        <begin position="978"/>
        <end position="1009"/>
    </location>
</feature>
<sequence length="1871" mass="209512">MLLPESGNNMIRGNMGSPNQTCDSGVSMDLFLHYSLIPSFVIVVVLSALQRRSRHLPIDEKLPFLNNRFGIVVPLDFMGNLSNRWSYGFAFGAVSSNVLLLFSEHYVTFNVPPWAKAFVYLVGALEVGLAFFPFFACLSTPCREFGAVLGILYSLTWIIITLWDTVTCPTGKILGSRQKLVYQWPTILSLIFLLGRFTYMLVKAVRIRLQLETEDQEQLIQCHQAKHVQRLLRRSPIDRTLEASWFQRRVYDWDPHFKFPNRMIGTSIISLIGLYTMTLADYSLSDYAFDRLDVLKDQLKKLASSCNETEMFVAMIPQIEEFAVVARKSWLATTIFASLTSVSYTFHVLACYRKHLKRLWAGKKGFLPEKFHNPTSAVSVAAITRYSGWQIAFTLWGFLIVHFVQFVFALLFAYGVVLPIQNGRVLEMLTNLGTVLLTIGIVIGLVILQGVLVQVFFLQDKISPSDRKKPLALNNRKAFHNFNYFFFFYNVVMGLSNCIMRLLTSCVVGTWLVSRIDRTIMPRGYESMDPGYSTWIGMIFSDHYHNNPVMVCFCHLLLSNTLERQQRTTEAASYSTFNNTSSPDSACGSRARRRWMLLYTLMKNPRLILLRKNRTSSSPTDHQDTVVQAWLLVSQTEHMGQAPETTATATALITVPGVRMSDDLMKKMLRAVLQANKNGVSITRLQGEYRSLTGEFIPDRKMGYPSLECFLRSIPSVVRLENRMGEIICFAAVCQETAHIAQLVARQKSSKRAPGCSQMLNCRMRSKLASNFVFYEKPRTSLRQPDRASVRSGWSQPYTSMGAPRPRTYNSYGGFSAGGDIRKMYSQHDERVNRPAPAPQSQNREPITQVTKVPVQCERPDNTLTFSSRLVNEVSHHISNTTQRAPALSVTISNVPAPPKPKALQPGGYNPQVVQSRISEVLKKYCSGLWLSKLPSVYREMHNQDLPGQAVIDLENWTHICSVEKPVSTNRADRLVYPPQPKPPSPAVAPVKPPTAPYTGKAATTLPAKPITEPLPEPESDLAHSPCPFVEALPDPYPHLSNCPLYLVEALFFPPTPYSHLCFVETLPYFHLALMEAHNSPHLPYSSLPHPHLPTWMTSPTPTTPIPLSPTAVSIPAEARLRLKELLSKYSHGLWAHALPKLYQETFKVPFPEDILANLSLLLDICTVEYPMPDNKKKAILYGPATEYKAKVSSTPSSPSGYKLNSTPMVPPLLLPKEEFPSVLVVEASSTNQVILRYIGKGYSQALEAMEESMKTVYSQLSVQRLLPFPSAGKLAAVKVEGGEEVVRAQVCEVMTDKVKVYYVDHGFSEVISRTKLLELQKDFLKLPFQAATCKLAGLEQFSSELSVLQTLESLAVGKILLVELLQHDAEPPQVVLYDTSHDDDVNINAVCLKALQDKAMENPLQVNSTYMNVSVTNVCSDGTIFCQLPSRGRVKLNEILEKIEAFFITQVTSESLVSTPFCGKCCLARYKGRWSRVEITNLHGSRVLDIKFVDLGVPASVEVIELREIPPPFLHELMVIPTQAIKCCLADLEVGVWTPEAVLWLRDAVLNSMDCSMKISKLDEAKLVHIYLFTSKGSQDVTNSVNHQMATSDLWKHPTAPGPQKDGLPTPSFLDTMVANMVDQLTLDSPACSPIPVSTKTPSPPDGAGDTSNALTPTLVTSAWGEKQLALPPLMELPQAGQNIDIYVSVACHPGHFVLQPWQDLYKLVVLMGEMILYYNQMEERPGPRDVQKGEVYAAKVDNNWHRVLVNGVLSNGLVSVYELDYGKHELVSSTLLQPLIESFRQLPFQGITAQLAGVEQRVWSEAASIVFRNHVEKRPLVALVECVVEAELPWDRKVMVYLVDTAQEETDIWVHNIMADFPEELSTAA</sequence>
<evidence type="ECO:0000256" key="1">
    <source>
        <dbReference type="ARBA" id="ARBA00004496"/>
    </source>
</evidence>
<dbReference type="SMART" id="SM00333">
    <property type="entry name" value="TUDOR"/>
    <property type="match status" value="3"/>
</dbReference>
<dbReference type="GO" id="GO:0071939">
    <property type="term" value="P:vitamin A import into cell"/>
    <property type="evidence" value="ECO:0007669"/>
    <property type="project" value="TreeGrafter"/>
</dbReference>
<keyword evidence="13" id="KW-0675">Receptor</keyword>
<evidence type="ECO:0000256" key="3">
    <source>
        <dbReference type="ARBA" id="ARBA00022448"/>
    </source>
</evidence>
<feature type="transmembrane region" description="Helical" evidence="15">
    <location>
        <begin position="486"/>
        <end position="513"/>
    </location>
</feature>
<feature type="compositionally biased region" description="Pro residues" evidence="14">
    <location>
        <begin position="978"/>
        <end position="996"/>
    </location>
</feature>
<dbReference type="GO" id="GO:0005886">
    <property type="term" value="C:plasma membrane"/>
    <property type="evidence" value="ECO:0007669"/>
    <property type="project" value="UniProtKB-SubCell"/>
</dbReference>
<keyword evidence="9" id="KW-0744">Spermatogenesis</keyword>
<evidence type="ECO:0000256" key="7">
    <source>
        <dbReference type="ARBA" id="ARBA00022737"/>
    </source>
</evidence>
<dbReference type="InterPro" id="IPR041966">
    <property type="entry name" value="LOTUS-like"/>
</dbReference>
<name>A0AAN8MDX8_9TELE</name>
<feature type="domain" description="HTH OST-type" evidence="17">
    <location>
        <begin position="661"/>
        <end position="733"/>
    </location>
</feature>
<dbReference type="PROSITE" id="PS51644">
    <property type="entry name" value="HTH_OST"/>
    <property type="match status" value="3"/>
</dbReference>
<keyword evidence="8" id="KW-0221">Differentiation</keyword>
<dbReference type="PROSITE" id="PS50304">
    <property type="entry name" value="TUDOR"/>
    <property type="match status" value="1"/>
</dbReference>
<proteinExistence type="predicted"/>
<dbReference type="Pfam" id="PF12872">
    <property type="entry name" value="OST-HTH"/>
    <property type="match status" value="1"/>
</dbReference>
<dbReference type="CDD" id="cd09974">
    <property type="entry name" value="LOTUS_3_TDRD7"/>
    <property type="match status" value="1"/>
</dbReference>
<feature type="transmembrane region" description="Helical" evidence="15">
    <location>
        <begin position="435"/>
        <end position="458"/>
    </location>
</feature>
<dbReference type="GO" id="GO:0007283">
    <property type="term" value="P:spermatogenesis"/>
    <property type="evidence" value="ECO:0007669"/>
    <property type="project" value="UniProtKB-KW"/>
</dbReference>
<keyword evidence="12 15" id="KW-0472">Membrane</keyword>
<comment type="caution">
    <text evidence="18">The sequence shown here is derived from an EMBL/GenBank/DDBJ whole genome shotgun (WGS) entry which is preliminary data.</text>
</comment>
<dbReference type="GO" id="GO:0003723">
    <property type="term" value="F:RNA binding"/>
    <property type="evidence" value="ECO:0007669"/>
    <property type="project" value="UniProtKB-KW"/>
</dbReference>
<keyword evidence="11 15" id="KW-1133">Transmembrane helix</keyword>
<feature type="transmembrane region" description="Helical" evidence="15">
    <location>
        <begin position="31"/>
        <end position="49"/>
    </location>
</feature>
<feature type="domain" description="Tudor" evidence="16">
    <location>
        <begin position="1269"/>
        <end position="1327"/>
    </location>
</feature>
<dbReference type="PANTHER" id="PTHR21444">
    <property type="entry name" value="COILED-COIL DOMAIN-CONTAINING PROTEIN 180"/>
    <property type="match status" value="1"/>
</dbReference>
<evidence type="ECO:0000313" key="18">
    <source>
        <dbReference type="EMBL" id="KAK6324893.1"/>
    </source>
</evidence>
<keyword evidence="10" id="KW-0694">RNA-binding</keyword>
<feature type="transmembrane region" description="Helical" evidence="15">
    <location>
        <begin position="117"/>
        <end position="138"/>
    </location>
</feature>
<dbReference type="EMBL" id="JAGTTL010000003">
    <property type="protein sequence ID" value="KAK6324893.1"/>
    <property type="molecule type" value="Genomic_DNA"/>
</dbReference>
<accession>A0AAN8MDX8</accession>
<keyword evidence="6 15" id="KW-0812">Transmembrane</keyword>
<dbReference type="Gene3D" id="2.30.30.140">
    <property type="match status" value="3"/>
</dbReference>
<keyword evidence="5" id="KW-0963">Cytoplasm</keyword>
<evidence type="ECO:0000256" key="10">
    <source>
        <dbReference type="ARBA" id="ARBA00022884"/>
    </source>
</evidence>
<dbReference type="InterPro" id="IPR002999">
    <property type="entry name" value="Tudor"/>
</dbReference>
<feature type="transmembrane region" description="Helical" evidence="15">
    <location>
        <begin position="330"/>
        <end position="352"/>
    </location>
</feature>
<feature type="transmembrane region" description="Helical" evidence="15">
    <location>
        <begin position="393"/>
        <end position="415"/>
    </location>
</feature>
<feature type="domain" description="HTH OST-type" evidence="17">
    <location>
        <begin position="910"/>
        <end position="980"/>
    </location>
</feature>
<feature type="transmembrane region" description="Helical" evidence="15">
    <location>
        <begin position="263"/>
        <end position="284"/>
    </location>
</feature>
<evidence type="ECO:0000256" key="13">
    <source>
        <dbReference type="ARBA" id="ARBA00023170"/>
    </source>
</evidence>
<keyword evidence="7" id="KW-0677">Repeat</keyword>
<dbReference type="GO" id="GO:0005737">
    <property type="term" value="C:cytoplasm"/>
    <property type="evidence" value="ECO:0007669"/>
    <property type="project" value="UniProtKB-SubCell"/>
</dbReference>
<dbReference type="InterPro" id="IPR025605">
    <property type="entry name" value="OST-HTH/LOTUS_dom"/>
</dbReference>
<evidence type="ECO:0000256" key="6">
    <source>
        <dbReference type="ARBA" id="ARBA00022692"/>
    </source>
</evidence>
<dbReference type="Gene3D" id="2.40.50.90">
    <property type="match status" value="3"/>
</dbReference>
<keyword evidence="3" id="KW-0813">Transport</keyword>
<dbReference type="Gene3D" id="3.30.420.610">
    <property type="entry name" value="LOTUS domain-like"/>
    <property type="match status" value="3"/>
</dbReference>
<reference evidence="18 19" key="1">
    <citation type="submission" date="2021-04" db="EMBL/GenBank/DDBJ databases">
        <authorList>
            <person name="De Guttry C."/>
            <person name="Zahm M."/>
            <person name="Klopp C."/>
            <person name="Cabau C."/>
            <person name="Louis A."/>
            <person name="Berthelot C."/>
            <person name="Parey E."/>
            <person name="Roest Crollius H."/>
            <person name="Montfort J."/>
            <person name="Robinson-Rechavi M."/>
            <person name="Bucao C."/>
            <person name="Bouchez O."/>
            <person name="Gislard M."/>
            <person name="Lluch J."/>
            <person name="Milhes M."/>
            <person name="Lampietro C."/>
            <person name="Lopez Roques C."/>
            <person name="Donnadieu C."/>
            <person name="Braasch I."/>
            <person name="Desvignes T."/>
            <person name="Postlethwait J."/>
            <person name="Bobe J."/>
            <person name="Wedekind C."/>
            <person name="Guiguen Y."/>
        </authorList>
    </citation>
    <scope>NUCLEOTIDE SEQUENCE [LARGE SCALE GENOMIC DNA]</scope>
    <source>
        <strain evidence="18">Cs_M1</strain>
        <tissue evidence="18">Blood</tissue>
    </source>
</reference>
<evidence type="ECO:0000256" key="2">
    <source>
        <dbReference type="ARBA" id="ARBA00004651"/>
    </source>
</evidence>
<dbReference type="InterPro" id="IPR037978">
    <property type="entry name" value="TDRD7_LOTUS_3"/>
</dbReference>
<gene>
    <name evidence="18" type="ORF">J4Q44_G00042350</name>
</gene>
<dbReference type="GO" id="GO:0038023">
    <property type="term" value="F:signaling receptor activity"/>
    <property type="evidence" value="ECO:0007669"/>
    <property type="project" value="InterPro"/>
</dbReference>
<dbReference type="Pfam" id="PF00567">
    <property type="entry name" value="TUDOR"/>
    <property type="match status" value="3"/>
</dbReference>
<evidence type="ECO:0000259" key="16">
    <source>
        <dbReference type="PROSITE" id="PS50304"/>
    </source>
</evidence>
<feature type="transmembrane region" description="Helical" evidence="15">
    <location>
        <begin position="145"/>
        <end position="163"/>
    </location>
</feature>
<evidence type="ECO:0000256" key="5">
    <source>
        <dbReference type="ARBA" id="ARBA00022490"/>
    </source>
</evidence>
<evidence type="ECO:0000256" key="14">
    <source>
        <dbReference type="SAM" id="MobiDB-lite"/>
    </source>
</evidence>
<feature type="domain" description="HTH OST-type" evidence="17">
    <location>
        <begin position="1115"/>
        <end position="1185"/>
    </location>
</feature>
<evidence type="ECO:0000256" key="8">
    <source>
        <dbReference type="ARBA" id="ARBA00022782"/>
    </source>
</evidence>
<comment type="subcellular location">
    <subcellularLocation>
        <location evidence="2">Cell membrane</location>
        <topology evidence="2">Multi-pass membrane protein</topology>
    </subcellularLocation>
    <subcellularLocation>
        <location evidence="1">Cytoplasm</location>
    </subcellularLocation>
</comment>
<organism evidence="18 19">
    <name type="scientific">Coregonus suidteri</name>
    <dbReference type="NCBI Taxonomy" id="861788"/>
    <lineage>
        <taxon>Eukaryota</taxon>
        <taxon>Metazoa</taxon>
        <taxon>Chordata</taxon>
        <taxon>Craniata</taxon>
        <taxon>Vertebrata</taxon>
        <taxon>Euteleostomi</taxon>
        <taxon>Actinopterygii</taxon>
        <taxon>Neopterygii</taxon>
        <taxon>Teleostei</taxon>
        <taxon>Protacanthopterygii</taxon>
        <taxon>Salmoniformes</taxon>
        <taxon>Salmonidae</taxon>
        <taxon>Coregoninae</taxon>
        <taxon>Coregonus</taxon>
    </lineage>
</organism>
<dbReference type="SUPFAM" id="SSF63748">
    <property type="entry name" value="Tudor/PWWP/MBT"/>
    <property type="match status" value="3"/>
</dbReference>
<evidence type="ECO:0000256" key="15">
    <source>
        <dbReference type="SAM" id="Phobius"/>
    </source>
</evidence>
<evidence type="ECO:0000256" key="4">
    <source>
        <dbReference type="ARBA" id="ARBA00022475"/>
    </source>
</evidence>
<evidence type="ECO:0000256" key="11">
    <source>
        <dbReference type="ARBA" id="ARBA00022989"/>
    </source>
</evidence>
<feature type="transmembrane region" description="Helical" evidence="15">
    <location>
        <begin position="85"/>
        <end position="102"/>
    </location>
</feature>
<keyword evidence="19" id="KW-1185">Reference proteome</keyword>